<proteinExistence type="predicted"/>
<evidence type="ECO:0000256" key="1">
    <source>
        <dbReference type="SAM" id="MobiDB-lite"/>
    </source>
</evidence>
<comment type="caution">
    <text evidence="2">The sequence shown here is derived from an EMBL/GenBank/DDBJ whole genome shotgun (WGS) entry which is preliminary data.</text>
</comment>
<feature type="region of interest" description="Disordered" evidence="1">
    <location>
        <begin position="216"/>
        <end position="261"/>
    </location>
</feature>
<dbReference type="AlphaFoldDB" id="A0AAD7R2G8"/>
<evidence type="ECO:0000313" key="2">
    <source>
        <dbReference type="EMBL" id="KAJ8358217.1"/>
    </source>
</evidence>
<name>A0AAD7R2G8_9TELE</name>
<keyword evidence="3" id="KW-1185">Reference proteome</keyword>
<dbReference type="EMBL" id="JAINUG010001094">
    <property type="protein sequence ID" value="KAJ8358217.1"/>
    <property type="molecule type" value="Genomic_DNA"/>
</dbReference>
<dbReference type="PANTHER" id="PTHR46704">
    <property type="entry name" value="CXC DOMAIN-CONTAINING PROTEIN-RELATED"/>
    <property type="match status" value="1"/>
</dbReference>
<reference evidence="2" key="1">
    <citation type="journal article" date="2023" name="Science">
        <title>Genome structures resolve the early diversification of teleost fishes.</title>
        <authorList>
            <person name="Parey E."/>
            <person name="Louis A."/>
            <person name="Montfort J."/>
            <person name="Bouchez O."/>
            <person name="Roques C."/>
            <person name="Iampietro C."/>
            <person name="Lluch J."/>
            <person name="Castinel A."/>
            <person name="Donnadieu C."/>
            <person name="Desvignes T."/>
            <person name="Floi Bucao C."/>
            <person name="Jouanno E."/>
            <person name="Wen M."/>
            <person name="Mejri S."/>
            <person name="Dirks R."/>
            <person name="Jansen H."/>
            <person name="Henkel C."/>
            <person name="Chen W.J."/>
            <person name="Zahm M."/>
            <person name="Cabau C."/>
            <person name="Klopp C."/>
            <person name="Thompson A.W."/>
            <person name="Robinson-Rechavi M."/>
            <person name="Braasch I."/>
            <person name="Lecointre G."/>
            <person name="Bobe J."/>
            <person name="Postlethwait J.H."/>
            <person name="Berthelot C."/>
            <person name="Roest Crollius H."/>
            <person name="Guiguen Y."/>
        </authorList>
    </citation>
    <scope>NUCLEOTIDE SEQUENCE</scope>
    <source>
        <strain evidence="2">NC1722</strain>
    </source>
</reference>
<gene>
    <name evidence="2" type="ORF">AAFF_G00022310</name>
</gene>
<organism evidence="2 3">
    <name type="scientific">Aldrovandia affinis</name>
    <dbReference type="NCBI Taxonomy" id="143900"/>
    <lineage>
        <taxon>Eukaryota</taxon>
        <taxon>Metazoa</taxon>
        <taxon>Chordata</taxon>
        <taxon>Craniata</taxon>
        <taxon>Vertebrata</taxon>
        <taxon>Euteleostomi</taxon>
        <taxon>Actinopterygii</taxon>
        <taxon>Neopterygii</taxon>
        <taxon>Teleostei</taxon>
        <taxon>Notacanthiformes</taxon>
        <taxon>Halosauridae</taxon>
        <taxon>Aldrovandia</taxon>
    </lineage>
</organism>
<protein>
    <submittedName>
        <fullName evidence="2">Uncharacterized protein</fullName>
    </submittedName>
</protein>
<sequence>MVGRVPILFHREESRGTTAVTYQKLVTMTAQNPTADLDLIWKTAILFASPRPAWSGMMQFVQHGTHPGKSSFVFLPMIDMSPSDATCIYSTLKFLCEHAHHHNAIPIITFDQPLWWKALLIIEAEPEGSDLSNIVLRLGDFHTEMSFLGSIGHLMAGTGLQEVMELVYAVNAVVHMMTGKAIARAVHAHLLIDGVLNGLILSDALGVALPLQPGETEDVAPPLQPGEAEDVAPPLQPGETEECDAQMSSEENTPAGAGTGNSDLDEVAVLYAQLMEDQCLQRRLAMLM</sequence>
<dbReference type="Proteomes" id="UP001221898">
    <property type="component" value="Unassembled WGS sequence"/>
</dbReference>
<dbReference type="PANTHER" id="PTHR46704:SF1">
    <property type="entry name" value="TELOMERE LENGTH REGULATION PROTEIN TEL2 HOMOLOG"/>
    <property type="match status" value="1"/>
</dbReference>
<accession>A0AAD7R2G8</accession>
<evidence type="ECO:0000313" key="3">
    <source>
        <dbReference type="Proteomes" id="UP001221898"/>
    </source>
</evidence>